<dbReference type="OrthoDB" id="9803907at2"/>
<feature type="domain" description="Glutamate--cysteine ligase" evidence="10">
    <location>
        <begin position="7"/>
        <end position="253"/>
    </location>
</feature>
<dbReference type="EC" id="6.3.2.2" evidence="2 9"/>
<evidence type="ECO:0000313" key="11">
    <source>
        <dbReference type="EMBL" id="SJZ86754.1"/>
    </source>
</evidence>
<dbReference type="GO" id="GO:0006750">
    <property type="term" value="P:glutathione biosynthetic process"/>
    <property type="evidence" value="ECO:0007669"/>
    <property type="project" value="UniProtKB-UniPathway"/>
</dbReference>
<name>A0A1T4P5H7_9ENTE</name>
<comment type="pathway">
    <text evidence="1 9">Sulfur metabolism; glutathione biosynthesis; glutathione from L-cysteine and L-glutamate: step 1/2.</text>
</comment>
<dbReference type="GO" id="GO:0005524">
    <property type="term" value="F:ATP binding"/>
    <property type="evidence" value="ECO:0007669"/>
    <property type="project" value="UniProtKB-KW"/>
</dbReference>
<evidence type="ECO:0000256" key="7">
    <source>
        <dbReference type="ARBA" id="ARBA00048819"/>
    </source>
</evidence>
<evidence type="ECO:0000256" key="1">
    <source>
        <dbReference type="ARBA" id="ARBA00005006"/>
    </source>
</evidence>
<evidence type="ECO:0000256" key="6">
    <source>
        <dbReference type="ARBA" id="ARBA00022840"/>
    </source>
</evidence>
<comment type="similarity">
    <text evidence="8">Belongs to the glutamate--cysteine ligase type 1 family.</text>
</comment>
<dbReference type="GO" id="GO:0046872">
    <property type="term" value="F:metal ion binding"/>
    <property type="evidence" value="ECO:0007669"/>
    <property type="project" value="TreeGrafter"/>
</dbReference>
<dbReference type="AlphaFoldDB" id="A0A1T4P5H7"/>
<dbReference type="Pfam" id="PF04262">
    <property type="entry name" value="Glu_cys_ligase"/>
    <property type="match status" value="2"/>
</dbReference>
<evidence type="ECO:0000256" key="2">
    <source>
        <dbReference type="ARBA" id="ARBA00012220"/>
    </source>
</evidence>
<dbReference type="InterPro" id="IPR007370">
    <property type="entry name" value="Glu_cys_ligase"/>
</dbReference>
<evidence type="ECO:0000313" key="12">
    <source>
        <dbReference type="Proteomes" id="UP000190328"/>
    </source>
</evidence>
<keyword evidence="5" id="KW-0547">Nucleotide-binding</keyword>
<sequence>MCDYKKILTENSMQAFLFSSKIGLEKENHRVNPLGFLSKQPHPSALFMREENHYIKTDFAETQMEFITPPFSTEKEALLFLEAEHYAAILALENDDLLWHASMPPDLPHRDEEIPLSQLNDTQEVDYRKYLVQKYGKRKQMMSGIHVNFELGEDFLKQLYTLLHAKTSLKEFSNEVYMKIARQYLRYEWLLTYLLGASTRAFSGFFRNGESLPRAVRSIRNSMFGYRNFNEVKVRFTSLDTYVKDLQKMIAEKKLIGEREFYSPVRLRSGKKAFELQLNGIQYIELRNIDIVPFQPFGISYATLRFLHLFLLFLLWKPEENPELAQQDGLEKNYTVAFESPQDKTVLYDEGKRLFQEWQEFPLSAADKKIIQEFERMLDFPEETPSGKMEMYQKFDPEFILRFSKTNHKMSIEKAGQLPKNWQQVVEGIQQNLDLSTLKERRDTIK</sequence>
<dbReference type="InterPro" id="IPR006334">
    <property type="entry name" value="Glut_cys_ligase"/>
</dbReference>
<evidence type="ECO:0000256" key="8">
    <source>
        <dbReference type="RuleBase" id="RU003544"/>
    </source>
</evidence>
<keyword evidence="3 8" id="KW-0436">Ligase</keyword>
<keyword evidence="6" id="KW-0067">ATP-binding</keyword>
<evidence type="ECO:0000256" key="9">
    <source>
        <dbReference type="RuleBase" id="RU004391"/>
    </source>
</evidence>
<dbReference type="InterPro" id="IPR014746">
    <property type="entry name" value="Gln_synth/guanido_kin_cat_dom"/>
</dbReference>
<evidence type="ECO:0000256" key="5">
    <source>
        <dbReference type="ARBA" id="ARBA00022741"/>
    </source>
</evidence>
<dbReference type="RefSeq" id="WP_078807599.1">
    <property type="nucleotide sequence ID" value="NZ_FUXI01000018.1"/>
</dbReference>
<accession>A0A1T4P5H7</accession>
<evidence type="ECO:0000259" key="10">
    <source>
        <dbReference type="Pfam" id="PF04262"/>
    </source>
</evidence>
<feature type="domain" description="Glutamate--cysteine ligase" evidence="10">
    <location>
        <begin position="255"/>
        <end position="334"/>
    </location>
</feature>
<evidence type="ECO:0000256" key="3">
    <source>
        <dbReference type="ARBA" id="ARBA00022598"/>
    </source>
</evidence>
<protein>
    <recommendedName>
        <fullName evidence="2 9">Glutamate--cysteine ligase</fullName>
        <ecNumber evidence="2 9">6.3.2.2</ecNumber>
    </recommendedName>
</protein>
<gene>
    <name evidence="11" type="ORF">SAMN02745116_01668</name>
</gene>
<dbReference type="PANTHER" id="PTHR38761">
    <property type="entry name" value="GLUTAMATE--CYSTEINE LIGASE"/>
    <property type="match status" value="1"/>
</dbReference>
<dbReference type="STRING" id="263852.SAMN02745116_01668"/>
<dbReference type="UniPathway" id="UPA00142">
    <property type="reaction ID" value="UER00209"/>
</dbReference>
<dbReference type="GO" id="GO:0005829">
    <property type="term" value="C:cytosol"/>
    <property type="evidence" value="ECO:0007669"/>
    <property type="project" value="TreeGrafter"/>
</dbReference>
<dbReference type="SUPFAM" id="SSF55931">
    <property type="entry name" value="Glutamine synthetase/guanido kinase"/>
    <property type="match status" value="1"/>
</dbReference>
<dbReference type="GO" id="GO:0004357">
    <property type="term" value="F:glutamate-cysteine ligase activity"/>
    <property type="evidence" value="ECO:0007669"/>
    <property type="project" value="UniProtKB-EC"/>
</dbReference>
<evidence type="ECO:0000256" key="4">
    <source>
        <dbReference type="ARBA" id="ARBA00022684"/>
    </source>
</evidence>
<organism evidence="11 12">
    <name type="scientific">Pilibacter termitis</name>
    <dbReference type="NCBI Taxonomy" id="263852"/>
    <lineage>
        <taxon>Bacteria</taxon>
        <taxon>Bacillati</taxon>
        <taxon>Bacillota</taxon>
        <taxon>Bacilli</taxon>
        <taxon>Lactobacillales</taxon>
        <taxon>Enterococcaceae</taxon>
        <taxon>Pilibacter</taxon>
    </lineage>
</organism>
<dbReference type="Proteomes" id="UP000190328">
    <property type="component" value="Unassembled WGS sequence"/>
</dbReference>
<keyword evidence="12" id="KW-1185">Reference proteome</keyword>
<keyword evidence="4 8" id="KW-0317">Glutathione biosynthesis</keyword>
<dbReference type="EMBL" id="FUXI01000018">
    <property type="protein sequence ID" value="SJZ86754.1"/>
    <property type="molecule type" value="Genomic_DNA"/>
</dbReference>
<dbReference type="PANTHER" id="PTHR38761:SF1">
    <property type="entry name" value="GLUTAMATE--CYSTEINE LIGASE"/>
    <property type="match status" value="1"/>
</dbReference>
<reference evidence="11 12" key="1">
    <citation type="submission" date="2017-02" db="EMBL/GenBank/DDBJ databases">
        <authorList>
            <person name="Peterson S.W."/>
        </authorList>
    </citation>
    <scope>NUCLEOTIDE SEQUENCE [LARGE SCALE GENOMIC DNA]</scope>
    <source>
        <strain evidence="11 12">ATCC BAA-1030</strain>
    </source>
</reference>
<proteinExistence type="inferred from homology"/>
<dbReference type="Gene3D" id="3.30.590.20">
    <property type="match status" value="1"/>
</dbReference>
<comment type="catalytic activity">
    <reaction evidence="7 9">
        <text>L-cysteine + L-glutamate + ATP = gamma-L-glutamyl-L-cysteine + ADP + phosphate + H(+)</text>
        <dbReference type="Rhea" id="RHEA:13285"/>
        <dbReference type="ChEBI" id="CHEBI:15378"/>
        <dbReference type="ChEBI" id="CHEBI:29985"/>
        <dbReference type="ChEBI" id="CHEBI:30616"/>
        <dbReference type="ChEBI" id="CHEBI:35235"/>
        <dbReference type="ChEBI" id="CHEBI:43474"/>
        <dbReference type="ChEBI" id="CHEBI:58173"/>
        <dbReference type="ChEBI" id="CHEBI:456216"/>
        <dbReference type="EC" id="6.3.2.2"/>
    </reaction>
</comment>